<evidence type="ECO:0000256" key="2">
    <source>
        <dbReference type="ARBA" id="ARBA00022723"/>
    </source>
</evidence>
<dbReference type="InterPro" id="IPR002051">
    <property type="entry name" value="Haem_Oase"/>
</dbReference>
<dbReference type="PATRIC" id="fig|1224163.3.peg.1816"/>
<organism evidence="6 7">
    <name type="scientific">Corynebacterium maris DSM 45190</name>
    <dbReference type="NCBI Taxonomy" id="1224163"/>
    <lineage>
        <taxon>Bacteria</taxon>
        <taxon>Bacillati</taxon>
        <taxon>Actinomycetota</taxon>
        <taxon>Actinomycetes</taxon>
        <taxon>Mycobacteriales</taxon>
        <taxon>Corynebacteriaceae</taxon>
        <taxon>Corynebacterium</taxon>
    </lineage>
</organism>
<dbReference type="Gene3D" id="1.20.910.10">
    <property type="entry name" value="Heme oxygenase-like"/>
    <property type="match status" value="1"/>
</dbReference>
<feature type="binding site" evidence="4">
    <location>
        <position position="127"/>
    </location>
    <ligand>
        <name>heme b</name>
        <dbReference type="ChEBI" id="CHEBI:60344"/>
    </ligand>
</feature>
<dbReference type="SUPFAM" id="SSF48613">
    <property type="entry name" value="Heme oxygenase-like"/>
    <property type="match status" value="1"/>
</dbReference>
<evidence type="ECO:0000313" key="7">
    <source>
        <dbReference type="Proteomes" id="UP000015388"/>
    </source>
</evidence>
<evidence type="ECO:0000256" key="3">
    <source>
        <dbReference type="ARBA" id="ARBA00023004"/>
    </source>
</evidence>
<dbReference type="STRING" id="1224163.B841_09030"/>
<dbReference type="AlphaFoldDB" id="S5SVN3"/>
<dbReference type="KEGG" id="cmd:B841_09030"/>
<keyword evidence="3 5" id="KW-0408">Iron</keyword>
<dbReference type="GO" id="GO:0004392">
    <property type="term" value="F:heme oxygenase (decyclizing) activity"/>
    <property type="evidence" value="ECO:0007669"/>
    <property type="project" value="InterPro"/>
</dbReference>
<dbReference type="CDD" id="cd19165">
    <property type="entry name" value="HemeO"/>
    <property type="match status" value="1"/>
</dbReference>
<protein>
    <submittedName>
        <fullName evidence="6">Heme oxygenase</fullName>
    </submittedName>
</protein>
<dbReference type="PANTHER" id="PTHR10720">
    <property type="entry name" value="HEME OXYGENASE"/>
    <property type="match status" value="1"/>
</dbReference>
<dbReference type="InterPro" id="IPR016053">
    <property type="entry name" value="Haem_Oase-like"/>
</dbReference>
<evidence type="ECO:0000256" key="4">
    <source>
        <dbReference type="PIRSR" id="PIRSR000343-1"/>
    </source>
</evidence>
<dbReference type="PRINTS" id="PR00088">
    <property type="entry name" value="HAEMOXYGNASE"/>
</dbReference>
<dbReference type="InterPro" id="IPR016084">
    <property type="entry name" value="Haem_Oase-like_multi-hlx"/>
</dbReference>
<dbReference type="PANTHER" id="PTHR10720:SF0">
    <property type="entry name" value="HEME OXYGENASE"/>
    <property type="match status" value="1"/>
</dbReference>
<dbReference type="GO" id="GO:0046872">
    <property type="term" value="F:metal ion binding"/>
    <property type="evidence" value="ECO:0007669"/>
    <property type="project" value="UniProtKB-KW"/>
</dbReference>
<dbReference type="PIRSF" id="PIRSF000343">
    <property type="entry name" value="Haem_Oase"/>
    <property type="match status" value="1"/>
</dbReference>
<dbReference type="RefSeq" id="WP_020935212.1">
    <property type="nucleotide sequence ID" value="NC_021915.1"/>
</dbReference>
<feature type="binding site" description="axial binding residue" evidence="5">
    <location>
        <position position="20"/>
    </location>
    <ligand>
        <name>heme b</name>
        <dbReference type="ChEBI" id="CHEBI:60344"/>
    </ligand>
    <ligandPart>
        <name>Fe</name>
        <dbReference type="ChEBI" id="CHEBI:18248"/>
    </ligandPart>
</feature>
<keyword evidence="1 4" id="KW-0349">Heme</keyword>
<proteinExistence type="predicted"/>
<keyword evidence="7" id="KW-1185">Reference proteome</keyword>
<keyword evidence="2 5" id="KW-0479">Metal-binding</keyword>
<feature type="binding site" evidence="4">
    <location>
        <position position="13"/>
    </location>
    <ligand>
        <name>heme b</name>
        <dbReference type="ChEBI" id="CHEBI:60344"/>
    </ligand>
</feature>
<dbReference type="GO" id="GO:0042167">
    <property type="term" value="P:heme catabolic process"/>
    <property type="evidence" value="ECO:0007669"/>
    <property type="project" value="TreeGrafter"/>
</dbReference>
<accession>S5SVN3</accession>
<dbReference type="Pfam" id="PF01126">
    <property type="entry name" value="Heme_oxygenase"/>
    <property type="match status" value="1"/>
</dbReference>
<dbReference type="GO" id="GO:0006979">
    <property type="term" value="P:response to oxidative stress"/>
    <property type="evidence" value="ECO:0007669"/>
    <property type="project" value="TreeGrafter"/>
</dbReference>
<dbReference type="GO" id="GO:0006788">
    <property type="term" value="P:heme oxidation"/>
    <property type="evidence" value="ECO:0007669"/>
    <property type="project" value="InterPro"/>
</dbReference>
<evidence type="ECO:0000256" key="5">
    <source>
        <dbReference type="PIRSR" id="PIRSR000343-2"/>
    </source>
</evidence>
<dbReference type="Proteomes" id="UP000015388">
    <property type="component" value="Chromosome"/>
</dbReference>
<evidence type="ECO:0000313" key="6">
    <source>
        <dbReference type="EMBL" id="AGS35279.1"/>
    </source>
</evidence>
<sequence length="214" mass="23968">MISSTALLSQRLRQHTLSHHDAVAHGDFLTRLTSGDLSREAYTDWLSQLWYVYTALEETVCHAETGALLSCLADSRLQRTHALEADLVHLVGENWLETIVPRPATTVYVDRLFRIGNDEPAVIAHHYVRYLGDLTGGQRISEQVARHYGVGEQGRNFSDFAALGCPQRYLADYRALMDTLPMTARQTQELLSEANQAFACNAALFRQLGEDHPG</sequence>
<dbReference type="eggNOG" id="COG5398">
    <property type="taxonomic scope" value="Bacteria"/>
</dbReference>
<dbReference type="EMBL" id="CP003924">
    <property type="protein sequence ID" value="AGS35279.1"/>
    <property type="molecule type" value="Genomic_DNA"/>
</dbReference>
<feature type="binding site" evidence="4">
    <location>
        <position position="174"/>
    </location>
    <ligand>
        <name>heme b</name>
        <dbReference type="ChEBI" id="CHEBI:60344"/>
    </ligand>
</feature>
<dbReference type="HOGENOM" id="CLU_057050_2_0_11"/>
<evidence type="ECO:0000256" key="1">
    <source>
        <dbReference type="ARBA" id="ARBA00022617"/>
    </source>
</evidence>
<name>S5SVN3_9CORY</name>
<gene>
    <name evidence="6" type="ORF">B841_09030</name>
</gene>
<reference evidence="6 7" key="1">
    <citation type="submission" date="2012-11" db="EMBL/GenBank/DDBJ databases">
        <title>The complete genome sequence of Corynebacterium maris Coryn-1 (=DSM 45190).</title>
        <authorList>
            <person name="Schaffert L."/>
            <person name="Albersmeier A."/>
            <person name="Kalinowski J."/>
            <person name="Ruckert C."/>
        </authorList>
    </citation>
    <scope>NUCLEOTIDE SEQUENCE [LARGE SCALE GENOMIC DNA]</scope>
    <source>
        <strain evidence="7">Coryn-1</strain>
    </source>
</reference>
<dbReference type="GO" id="GO:0020037">
    <property type="term" value="F:heme binding"/>
    <property type="evidence" value="ECO:0007669"/>
    <property type="project" value="TreeGrafter"/>
</dbReference>